<dbReference type="AlphaFoldDB" id="A0A9W7BF74"/>
<dbReference type="OrthoDB" id="5945798at2759"/>
<keyword evidence="2" id="KW-1185">Reference proteome</keyword>
<evidence type="ECO:0000313" key="2">
    <source>
        <dbReference type="Proteomes" id="UP001165085"/>
    </source>
</evidence>
<proteinExistence type="predicted"/>
<dbReference type="EMBL" id="BRXY01000298">
    <property type="protein sequence ID" value="GMH85060.1"/>
    <property type="molecule type" value="Genomic_DNA"/>
</dbReference>
<protein>
    <submittedName>
        <fullName evidence="1">Uncharacterized protein</fullName>
    </submittedName>
</protein>
<organism evidence="1 2">
    <name type="scientific">Triparma strigata</name>
    <dbReference type="NCBI Taxonomy" id="1606541"/>
    <lineage>
        <taxon>Eukaryota</taxon>
        <taxon>Sar</taxon>
        <taxon>Stramenopiles</taxon>
        <taxon>Ochrophyta</taxon>
        <taxon>Bolidophyceae</taxon>
        <taxon>Parmales</taxon>
        <taxon>Triparmaceae</taxon>
        <taxon>Triparma</taxon>
    </lineage>
</organism>
<name>A0A9W7BF74_9STRA</name>
<reference evidence="2" key="1">
    <citation type="journal article" date="2023" name="Commun. Biol.">
        <title>Genome analysis of Parmales, the sister group of diatoms, reveals the evolutionary specialization of diatoms from phago-mixotrophs to photoautotrophs.</title>
        <authorList>
            <person name="Ban H."/>
            <person name="Sato S."/>
            <person name="Yoshikawa S."/>
            <person name="Yamada K."/>
            <person name="Nakamura Y."/>
            <person name="Ichinomiya M."/>
            <person name="Sato N."/>
            <person name="Blanc-Mathieu R."/>
            <person name="Endo H."/>
            <person name="Kuwata A."/>
            <person name="Ogata H."/>
        </authorList>
    </citation>
    <scope>NUCLEOTIDE SEQUENCE [LARGE SCALE GENOMIC DNA]</scope>
    <source>
        <strain evidence="2">NIES 3701</strain>
    </source>
</reference>
<accession>A0A9W7BF74</accession>
<dbReference type="Proteomes" id="UP001165085">
    <property type="component" value="Unassembled WGS sequence"/>
</dbReference>
<gene>
    <name evidence="1" type="ORF">TrST_g12851</name>
</gene>
<evidence type="ECO:0000313" key="1">
    <source>
        <dbReference type="EMBL" id="GMH85060.1"/>
    </source>
</evidence>
<comment type="caution">
    <text evidence="1">The sequence shown here is derived from an EMBL/GenBank/DDBJ whole genome shotgun (WGS) entry which is preliminary data.</text>
</comment>
<sequence length="287" mass="31827">MPLTTFLEALADPARRGRMMGELESVDIDLSCRHGLDFDSSQILKSDAFPAILEEITQIGSALYATAITGQKMAGEVPLQNLYYHNQTELPISPATASKYVITAILGSFLSRPEAYRLVQVRSRSLYKEMLLSAVSSVIYNVESSDVDFSQTYLFFHCAVALQIIYSDVYWDDSRAVDVQQLEVARGFLFADAPVVEKLMDKALGTDFDGTEEYILSYLHRRINCSCMDHKVKWATGKKLLLEGGQVRYCGGCGRVETPEAKLKNCSRCGCDWYCGAEVGGGVGFEL</sequence>